<comment type="caution">
    <text evidence="4">The sequence shown here is derived from an EMBL/GenBank/DDBJ whole genome shotgun (WGS) entry which is preliminary data.</text>
</comment>
<evidence type="ECO:0000259" key="3">
    <source>
        <dbReference type="PROSITE" id="PS51532"/>
    </source>
</evidence>
<feature type="domain" description="PITH" evidence="3">
    <location>
        <begin position="54"/>
        <end position="223"/>
    </location>
</feature>
<dbReference type="SUPFAM" id="SSF49785">
    <property type="entry name" value="Galactose-binding domain-like"/>
    <property type="match status" value="1"/>
</dbReference>
<proteinExistence type="inferred from homology"/>
<evidence type="ECO:0000256" key="1">
    <source>
        <dbReference type="ARBA" id="ARBA00025788"/>
    </source>
</evidence>
<dbReference type="InterPro" id="IPR037047">
    <property type="entry name" value="PITH_dom_sf"/>
</dbReference>
<evidence type="ECO:0000313" key="5">
    <source>
        <dbReference type="Proteomes" id="UP000241769"/>
    </source>
</evidence>
<dbReference type="PANTHER" id="PTHR12175">
    <property type="entry name" value="AD039 HT014 THIOREDOXIN FAMILY TRP26"/>
    <property type="match status" value="1"/>
</dbReference>
<dbReference type="OrthoDB" id="2635at2759"/>
<feature type="compositionally biased region" description="Basic and acidic residues" evidence="2">
    <location>
        <begin position="1"/>
        <end position="10"/>
    </location>
</feature>
<evidence type="ECO:0000313" key="4">
    <source>
        <dbReference type="EMBL" id="PRP75130.1"/>
    </source>
</evidence>
<feature type="region of interest" description="Disordered" evidence="2">
    <location>
        <begin position="1"/>
        <end position="32"/>
    </location>
</feature>
<accession>A0A2P6MTU9</accession>
<dbReference type="InterPro" id="IPR010400">
    <property type="entry name" value="PITH_dom"/>
</dbReference>
<organism evidence="4 5">
    <name type="scientific">Planoprotostelium fungivorum</name>
    <dbReference type="NCBI Taxonomy" id="1890364"/>
    <lineage>
        <taxon>Eukaryota</taxon>
        <taxon>Amoebozoa</taxon>
        <taxon>Evosea</taxon>
        <taxon>Variosea</taxon>
        <taxon>Cavosteliida</taxon>
        <taxon>Cavosteliaceae</taxon>
        <taxon>Planoprotostelium</taxon>
    </lineage>
</organism>
<gene>
    <name evidence="4" type="ORF">PROFUN_03966</name>
</gene>
<dbReference type="PANTHER" id="PTHR12175:SF1">
    <property type="entry name" value="PITH DOMAIN-CONTAINING PROTEIN 1"/>
    <property type="match status" value="1"/>
</dbReference>
<dbReference type="EMBL" id="MDYQ01000419">
    <property type="protein sequence ID" value="PRP75130.1"/>
    <property type="molecule type" value="Genomic_DNA"/>
</dbReference>
<name>A0A2P6MTU9_9EUKA</name>
<dbReference type="InParanoid" id="A0A2P6MTU9"/>
<feature type="compositionally biased region" description="Basic and acidic residues" evidence="2">
    <location>
        <begin position="21"/>
        <end position="32"/>
    </location>
</feature>
<dbReference type="AlphaFoldDB" id="A0A2P6MTU9"/>
<comment type="similarity">
    <text evidence="1">Belongs to the PITHD1 family.</text>
</comment>
<feature type="region of interest" description="Disordered" evidence="2">
    <location>
        <begin position="222"/>
        <end position="242"/>
    </location>
</feature>
<dbReference type="Pfam" id="PF06201">
    <property type="entry name" value="PITH"/>
    <property type="match status" value="1"/>
</dbReference>
<dbReference type="PROSITE" id="PS51532">
    <property type="entry name" value="PITH"/>
    <property type="match status" value="1"/>
</dbReference>
<keyword evidence="5" id="KW-1185">Reference proteome</keyword>
<dbReference type="FunCoup" id="A0A2P6MTU9">
    <property type="interactions" value="259"/>
</dbReference>
<dbReference type="InterPro" id="IPR008979">
    <property type="entry name" value="Galactose-bd-like_sf"/>
</dbReference>
<protein>
    <recommendedName>
        <fullName evidence="3">PITH domain-containing protein</fullName>
    </recommendedName>
</protein>
<dbReference type="Proteomes" id="UP000241769">
    <property type="component" value="Unassembled WGS sequence"/>
</dbReference>
<dbReference type="GO" id="GO:0005737">
    <property type="term" value="C:cytoplasm"/>
    <property type="evidence" value="ECO:0007669"/>
    <property type="project" value="UniProtKB-ARBA"/>
</dbReference>
<reference evidence="4 5" key="1">
    <citation type="journal article" date="2018" name="Genome Biol. Evol.">
        <title>Multiple Roots of Fruiting Body Formation in Amoebozoa.</title>
        <authorList>
            <person name="Hillmann F."/>
            <person name="Forbes G."/>
            <person name="Novohradska S."/>
            <person name="Ferling I."/>
            <person name="Riege K."/>
            <person name="Groth M."/>
            <person name="Westermann M."/>
            <person name="Marz M."/>
            <person name="Spaller T."/>
            <person name="Winckler T."/>
            <person name="Schaap P."/>
            <person name="Glockner G."/>
        </authorList>
    </citation>
    <scope>NUCLEOTIDE SEQUENCE [LARGE SCALE GENOMIC DNA]</scope>
    <source>
        <strain evidence="4 5">Jena</strain>
    </source>
</reference>
<dbReference type="InterPro" id="IPR045099">
    <property type="entry name" value="PITH1-like"/>
</dbReference>
<sequence length="242" mass="27720">MIGLSRERTKSIPCSRVFPTQREREKQADAERCLDSPRRTPKKLTCMDYNPEIDIEQERGQEYSLYQQIDTTKIRCLNERVKGSAKNIFKPWNERLTQDKFLESDDDEELIIYIPFTASIKLKSFMIIGGNQGDSPKKLKIFTNREDVDFSNASSLKPVQEWDLQADSKGEHDIALFNSVSSITVFIPQNYGADNTKIFYLGLKGDFTPLARREAVITTYESKPQMSDHQASAEATFGRSVQ</sequence>
<evidence type="ECO:0000256" key="2">
    <source>
        <dbReference type="SAM" id="MobiDB-lite"/>
    </source>
</evidence>
<dbReference type="Gene3D" id="2.60.120.470">
    <property type="entry name" value="PITH domain"/>
    <property type="match status" value="1"/>
</dbReference>